<proteinExistence type="predicted"/>
<dbReference type="RefSeq" id="WP_105062949.1">
    <property type="nucleotide sequence ID" value="NZ_BSOU01000007.1"/>
</dbReference>
<reference evidence="4" key="3">
    <citation type="journal article" date="2019" name="Int. J. Syst. Evol. Microbiol.">
        <title>The Global Catalogue of Microorganisms (GCM) 10K type strain sequencing project: providing services to taxonomists for standard genome sequencing and annotation.</title>
        <authorList>
            <consortium name="The Broad Institute Genomics Platform"/>
            <consortium name="The Broad Institute Genome Sequencing Center for Infectious Disease"/>
            <person name="Wu L."/>
            <person name="Ma J."/>
        </authorList>
    </citation>
    <scope>NUCLEOTIDE SEQUENCE [LARGE SCALE GENOMIC DNA]</scope>
    <source>
        <strain evidence="4">NBRC 105001</strain>
    </source>
</reference>
<evidence type="ECO:0000313" key="1">
    <source>
        <dbReference type="EMBL" id="GLR75996.1"/>
    </source>
</evidence>
<dbReference type="Proteomes" id="UP001156660">
    <property type="component" value="Unassembled WGS sequence"/>
</dbReference>
<evidence type="ECO:0000313" key="3">
    <source>
        <dbReference type="Proteomes" id="UP000239273"/>
    </source>
</evidence>
<comment type="caution">
    <text evidence="2">The sequence shown here is derived from an EMBL/GenBank/DDBJ whole genome shotgun (WGS) entry which is preliminary data.</text>
</comment>
<dbReference type="EMBL" id="MSCP01000001">
    <property type="protein sequence ID" value="PQJ93160.1"/>
    <property type="molecule type" value="Genomic_DNA"/>
</dbReference>
<reference evidence="2 3" key="2">
    <citation type="submission" date="2016-12" db="EMBL/GenBank/DDBJ databases">
        <title>Diversity of luminous bacteria.</title>
        <authorList>
            <person name="Yoshizawa S."/>
            <person name="Kogure K."/>
        </authorList>
    </citation>
    <scope>NUCLEOTIDE SEQUENCE [LARGE SCALE GENOMIC DNA]</scope>
    <source>
        <strain evidence="2 3">NBRC 105001</strain>
    </source>
</reference>
<protein>
    <submittedName>
        <fullName evidence="2">Uncharacterized protein</fullName>
    </submittedName>
</protein>
<reference evidence="1" key="4">
    <citation type="submission" date="2023-01" db="EMBL/GenBank/DDBJ databases">
        <title>Draft genome sequence of Aliivibrio sifiae strain NBRC 105001.</title>
        <authorList>
            <person name="Sun Q."/>
            <person name="Mori K."/>
        </authorList>
    </citation>
    <scope>NUCLEOTIDE SEQUENCE</scope>
    <source>
        <strain evidence="1">NBRC 105001</strain>
    </source>
</reference>
<dbReference type="OrthoDB" id="6399296at2"/>
<dbReference type="Proteomes" id="UP000239273">
    <property type="component" value="Unassembled WGS sequence"/>
</dbReference>
<sequence length="297" mass="32330">MSWQHSTLQWPTSLNRIHQQACDVLNHVDGEMTAANGRLSQVGPKASFSQGTLSADALALLSLRQQLDGFLVSGQQLCITPYQFGIGNKKETGHVLSSQNAIEQMILKLRDPNDSKTPGGHVYAVMVLLSARTLAEFAQSLQRFGAVVPIPQWQAAARQASSELTIEQTKFDIRSAPLQPRFKAKQHLHTNPLRDTSSLLGSQLSQLESLSSDKNTVVQKLEALGIKRVSTLNNIKTSITALSQISGDVHVFCVDGSINAIATMIEHADVPNANYAHSAVALMLSDTPLDFFTELFS</sequence>
<organism evidence="2 3">
    <name type="scientific">Aliivibrio sifiae</name>
    <dbReference type="NCBI Taxonomy" id="566293"/>
    <lineage>
        <taxon>Bacteria</taxon>
        <taxon>Pseudomonadati</taxon>
        <taxon>Pseudomonadota</taxon>
        <taxon>Gammaproteobacteria</taxon>
        <taxon>Vibrionales</taxon>
        <taxon>Vibrionaceae</taxon>
        <taxon>Aliivibrio</taxon>
    </lineage>
</organism>
<evidence type="ECO:0000313" key="2">
    <source>
        <dbReference type="EMBL" id="PQJ93160.1"/>
    </source>
</evidence>
<name>A0A2S7XHH0_9GAMM</name>
<accession>A0A2S7XHH0</accession>
<dbReference type="EMBL" id="BSOU01000007">
    <property type="protein sequence ID" value="GLR75996.1"/>
    <property type="molecule type" value="Genomic_DNA"/>
</dbReference>
<reference evidence="1" key="1">
    <citation type="journal article" date="2014" name="Int. J. Syst. Evol. Microbiol.">
        <title>Complete genome of a new Firmicutes species belonging to the dominant human colonic microbiota ('Ruminococcus bicirculans') reveals two chromosomes and a selective capacity to utilize plant glucans.</title>
        <authorList>
            <consortium name="NISC Comparative Sequencing Program"/>
            <person name="Wegmann U."/>
            <person name="Louis P."/>
            <person name="Goesmann A."/>
            <person name="Henrissat B."/>
            <person name="Duncan S.H."/>
            <person name="Flint H.J."/>
        </authorList>
    </citation>
    <scope>NUCLEOTIDE SEQUENCE</scope>
    <source>
        <strain evidence="1">NBRC 105001</strain>
    </source>
</reference>
<gene>
    <name evidence="2" type="ORF">BTO23_03430</name>
    <name evidence="1" type="ORF">GCM10007855_28700</name>
</gene>
<keyword evidence="4" id="KW-1185">Reference proteome</keyword>
<dbReference type="AlphaFoldDB" id="A0A2S7XHH0"/>
<evidence type="ECO:0000313" key="4">
    <source>
        <dbReference type="Proteomes" id="UP001156660"/>
    </source>
</evidence>